<dbReference type="EMBL" id="VFPG01000001">
    <property type="protein sequence ID" value="TQM33625.1"/>
    <property type="molecule type" value="Genomic_DNA"/>
</dbReference>
<proteinExistence type="predicted"/>
<evidence type="ECO:0000313" key="2">
    <source>
        <dbReference type="Proteomes" id="UP000316331"/>
    </source>
</evidence>
<organism evidence="1 2">
    <name type="scientific">Nocardia bhagyanarayanae</name>
    <dbReference type="NCBI Taxonomy" id="1215925"/>
    <lineage>
        <taxon>Bacteria</taxon>
        <taxon>Bacillati</taxon>
        <taxon>Actinomycetota</taxon>
        <taxon>Actinomycetes</taxon>
        <taxon>Mycobacteriales</taxon>
        <taxon>Nocardiaceae</taxon>
        <taxon>Nocardia</taxon>
    </lineage>
</organism>
<keyword evidence="2" id="KW-1185">Reference proteome</keyword>
<comment type="caution">
    <text evidence="1">The sequence shown here is derived from an EMBL/GenBank/DDBJ whole genome shotgun (WGS) entry which is preliminary data.</text>
</comment>
<accession>A0A543FIH9</accession>
<dbReference type="AlphaFoldDB" id="A0A543FIH9"/>
<gene>
    <name evidence="1" type="ORF">FB390_5361</name>
</gene>
<name>A0A543FIH9_9NOCA</name>
<reference evidence="1 2" key="1">
    <citation type="submission" date="2019-06" db="EMBL/GenBank/DDBJ databases">
        <title>Sequencing the genomes of 1000 actinobacteria strains.</title>
        <authorList>
            <person name="Klenk H.-P."/>
        </authorList>
    </citation>
    <scope>NUCLEOTIDE SEQUENCE [LARGE SCALE GENOMIC DNA]</scope>
    <source>
        <strain evidence="1 2">DSM 103495</strain>
    </source>
</reference>
<dbReference type="Proteomes" id="UP000316331">
    <property type="component" value="Unassembled WGS sequence"/>
</dbReference>
<protein>
    <submittedName>
        <fullName evidence="1">Uncharacterized protein</fullName>
    </submittedName>
</protein>
<sequence>MSLALAAAVLLAAAAVLVGYQLKRSEPAAMAVDECVALRTGAPVEYGCADSQALYRIVAREAVVWPLESACMKYSDATKAVAEPVATGAQPEIALCLAPTRFNSDDPGALQADDCVTVKGAGETVTRVPCGSSGLLSRVVSTELHRQVPVTDRACREQPKARQAFAHSSLGGRAIVVCAVATDPKDIDNAVVGDCTGKDMTALMRCDQPGAYLRILTVGVVHQKPSRPECRGVTGANSSSMAHNDKTDLVLVVCLGPVPPNDSAYAQVGDCVAVDKSGGPVQTQVLDCAQPAATYRVIERHESDDGVCPDQGSARITLDSGVTNGSTICLSRK</sequence>
<evidence type="ECO:0000313" key="1">
    <source>
        <dbReference type="EMBL" id="TQM33625.1"/>
    </source>
</evidence>